<dbReference type="AlphaFoldDB" id="L9KP71"/>
<dbReference type="PROSITE" id="PS51681">
    <property type="entry name" value="SAM_MT_NNMT_PNMT_TEMT"/>
    <property type="match status" value="1"/>
</dbReference>
<evidence type="ECO:0000313" key="5">
    <source>
        <dbReference type="EMBL" id="ELW64274.1"/>
    </source>
</evidence>
<dbReference type="InterPro" id="IPR029063">
    <property type="entry name" value="SAM-dependent_MTases_sf"/>
</dbReference>
<keyword evidence="6" id="KW-1185">Reference proteome</keyword>
<dbReference type="SUPFAM" id="SSF53335">
    <property type="entry name" value="S-adenosyl-L-methionine-dependent methyltransferases"/>
    <property type="match status" value="1"/>
</dbReference>
<dbReference type="EMBL" id="KB320750">
    <property type="protein sequence ID" value="ELW64274.1"/>
    <property type="molecule type" value="Genomic_DNA"/>
</dbReference>
<evidence type="ECO:0000256" key="1">
    <source>
        <dbReference type="ARBA" id="ARBA00007996"/>
    </source>
</evidence>
<dbReference type="PANTHER" id="PTHR10867">
    <property type="entry name" value="NNMT/PNMT/TEMT FAMILY MEMBER"/>
    <property type="match status" value="1"/>
</dbReference>
<evidence type="ECO:0000256" key="3">
    <source>
        <dbReference type="ARBA" id="ARBA00022679"/>
    </source>
</evidence>
<protein>
    <submittedName>
        <fullName evidence="5">Nicotinamide N-methyltransferase</fullName>
    </submittedName>
</protein>
<organism evidence="5 6">
    <name type="scientific">Tupaia chinensis</name>
    <name type="common">Chinese tree shrew</name>
    <name type="synonym">Tupaia belangeri chinensis</name>
    <dbReference type="NCBI Taxonomy" id="246437"/>
    <lineage>
        <taxon>Eukaryota</taxon>
        <taxon>Metazoa</taxon>
        <taxon>Chordata</taxon>
        <taxon>Craniata</taxon>
        <taxon>Vertebrata</taxon>
        <taxon>Euteleostomi</taxon>
        <taxon>Mammalia</taxon>
        <taxon>Eutheria</taxon>
        <taxon>Euarchontoglires</taxon>
        <taxon>Scandentia</taxon>
        <taxon>Tupaiidae</taxon>
        <taxon>Tupaia</taxon>
    </lineage>
</organism>
<comment type="similarity">
    <text evidence="1">Belongs to the class I-like SAM-binding methyltransferase superfamily. NNMT/PNMT/TEMT family.</text>
</comment>
<dbReference type="Proteomes" id="UP000011518">
    <property type="component" value="Unassembled WGS sequence"/>
</dbReference>
<dbReference type="Pfam" id="PF01234">
    <property type="entry name" value="NNMT_PNMT_TEMT"/>
    <property type="match status" value="1"/>
</dbReference>
<keyword evidence="2 5" id="KW-0489">Methyltransferase</keyword>
<keyword evidence="3 5" id="KW-0808">Transferase</keyword>
<keyword evidence="4" id="KW-0949">S-adenosyl-L-methionine</keyword>
<dbReference type="InParanoid" id="L9KP71"/>
<proteinExistence type="inferred from homology"/>
<reference evidence="6" key="1">
    <citation type="submission" date="2012-07" db="EMBL/GenBank/DDBJ databases">
        <title>Genome of the Chinese tree shrew, a rising model animal genetically related to primates.</title>
        <authorList>
            <person name="Zhang G."/>
            <person name="Fan Y."/>
            <person name="Yao Y."/>
            <person name="Huang Z."/>
        </authorList>
    </citation>
    <scope>NUCLEOTIDE SEQUENCE [LARGE SCALE GENOMIC DNA]</scope>
</reference>
<evidence type="ECO:0000256" key="2">
    <source>
        <dbReference type="ARBA" id="ARBA00022603"/>
    </source>
</evidence>
<gene>
    <name evidence="5" type="ORF">TREES_T100013262</name>
</gene>
<dbReference type="GO" id="GO:0032259">
    <property type="term" value="P:methylation"/>
    <property type="evidence" value="ECO:0007669"/>
    <property type="project" value="UniProtKB-KW"/>
</dbReference>
<dbReference type="Gene3D" id="3.40.50.150">
    <property type="entry name" value="Vaccinia Virus protein VP39"/>
    <property type="match status" value="1"/>
</dbReference>
<accession>L9KP71</accession>
<evidence type="ECO:0000256" key="4">
    <source>
        <dbReference type="ARBA" id="ARBA00022691"/>
    </source>
</evidence>
<dbReference type="PANTHER" id="PTHR10867:SF40">
    <property type="entry name" value="NICOTINAMIDE N-METHYLTRANSFERASE"/>
    <property type="match status" value="1"/>
</dbReference>
<dbReference type="STRING" id="246437.L9KP71"/>
<dbReference type="InterPro" id="IPR000940">
    <property type="entry name" value="NNMT_TEMT_trans"/>
</dbReference>
<evidence type="ECO:0000313" key="6">
    <source>
        <dbReference type="Proteomes" id="UP000011518"/>
    </source>
</evidence>
<dbReference type="GO" id="GO:0008112">
    <property type="term" value="F:nicotinamide N-methyltransferase activity"/>
    <property type="evidence" value="ECO:0007669"/>
    <property type="project" value="TreeGrafter"/>
</dbReference>
<name>L9KP71_TUPCH</name>
<sequence>MARHSRNVPGISGSFYFVSSPGYQLVIGLGPIIYQLLAASESFEIIASDYTDESLLEQKKWLKEMPGAFGWSPMVQYLRELEGNRQATWEELRPVNQAPRPCGNGHREQQEASVLCQRGRGVIHKDTFSDDLPSKSVN</sequence>
<dbReference type="GO" id="GO:0005829">
    <property type="term" value="C:cytosol"/>
    <property type="evidence" value="ECO:0007669"/>
    <property type="project" value="TreeGrafter"/>
</dbReference>
<reference evidence="6" key="2">
    <citation type="journal article" date="2013" name="Nat. Commun.">
        <title>Genome of the Chinese tree shrew.</title>
        <authorList>
            <person name="Fan Y."/>
            <person name="Huang Z.Y."/>
            <person name="Cao C.C."/>
            <person name="Chen C.S."/>
            <person name="Chen Y.X."/>
            <person name="Fan D.D."/>
            <person name="He J."/>
            <person name="Hou H.L."/>
            <person name="Hu L."/>
            <person name="Hu X.T."/>
            <person name="Jiang X.T."/>
            <person name="Lai R."/>
            <person name="Lang Y.S."/>
            <person name="Liang B."/>
            <person name="Liao S.G."/>
            <person name="Mu D."/>
            <person name="Ma Y.Y."/>
            <person name="Niu Y.Y."/>
            <person name="Sun X.Q."/>
            <person name="Xia J.Q."/>
            <person name="Xiao J."/>
            <person name="Xiong Z.Q."/>
            <person name="Xu L."/>
            <person name="Yang L."/>
            <person name="Zhang Y."/>
            <person name="Zhao W."/>
            <person name="Zhao X.D."/>
            <person name="Zheng Y.T."/>
            <person name="Zhou J.M."/>
            <person name="Zhu Y.B."/>
            <person name="Zhang G.J."/>
            <person name="Wang J."/>
            <person name="Yao Y.G."/>
        </authorList>
    </citation>
    <scope>NUCLEOTIDE SEQUENCE [LARGE SCALE GENOMIC DNA]</scope>
</reference>